<dbReference type="InterPro" id="IPR045070">
    <property type="entry name" value="MATE_MepA-like"/>
</dbReference>
<dbReference type="eggNOG" id="COG0534">
    <property type="taxonomic scope" value="Bacteria"/>
</dbReference>
<feature type="transmembrane region" description="Helical" evidence="10">
    <location>
        <begin position="54"/>
        <end position="80"/>
    </location>
</feature>
<dbReference type="PIRSF" id="PIRSF006603">
    <property type="entry name" value="DinF"/>
    <property type="match status" value="1"/>
</dbReference>
<protein>
    <recommendedName>
        <fullName evidence="3">Multidrug export protein MepA</fullName>
    </recommendedName>
</protein>
<keyword evidence="6 10" id="KW-0812">Transmembrane</keyword>
<comment type="subcellular location">
    <subcellularLocation>
        <location evidence="1">Cell membrane</location>
        <topology evidence="1">Multi-pass membrane protein</topology>
    </subcellularLocation>
</comment>
<dbReference type="InterPro" id="IPR048279">
    <property type="entry name" value="MdtK-like"/>
</dbReference>
<organism evidence="11 12">
    <name type="scientific">Flavonifractor plautii 1_3_50AFAA</name>
    <dbReference type="NCBI Taxonomy" id="742738"/>
    <lineage>
        <taxon>Bacteria</taxon>
        <taxon>Bacillati</taxon>
        <taxon>Bacillota</taxon>
        <taxon>Clostridia</taxon>
        <taxon>Eubacteriales</taxon>
        <taxon>Oscillospiraceae</taxon>
        <taxon>Flavonifractor</taxon>
    </lineage>
</organism>
<evidence type="ECO:0000256" key="4">
    <source>
        <dbReference type="ARBA" id="ARBA00022448"/>
    </source>
</evidence>
<feature type="transmembrane region" description="Helical" evidence="10">
    <location>
        <begin position="386"/>
        <end position="407"/>
    </location>
</feature>
<evidence type="ECO:0000256" key="9">
    <source>
        <dbReference type="ARBA" id="ARBA00023251"/>
    </source>
</evidence>
<evidence type="ECO:0000256" key="7">
    <source>
        <dbReference type="ARBA" id="ARBA00022989"/>
    </source>
</evidence>
<comment type="caution">
    <text evidence="11">The sequence shown here is derived from an EMBL/GenBank/DDBJ whole genome shotgun (WGS) entry which is preliminary data.</text>
</comment>
<evidence type="ECO:0000256" key="6">
    <source>
        <dbReference type="ARBA" id="ARBA00022692"/>
    </source>
</evidence>
<reference evidence="11 12" key="1">
    <citation type="submission" date="2011-08" db="EMBL/GenBank/DDBJ databases">
        <title>The Genome Sequence of Clostridium orbiscindens 1_3_50AFAA.</title>
        <authorList>
            <consortium name="The Broad Institute Genome Sequencing Platform"/>
            <person name="Earl A."/>
            <person name="Ward D."/>
            <person name="Feldgarden M."/>
            <person name="Gevers D."/>
            <person name="Daigneault M."/>
            <person name="Strauss J."/>
            <person name="Allen-Vercoe E."/>
            <person name="Young S.K."/>
            <person name="Zeng Q."/>
            <person name="Gargeya S."/>
            <person name="Fitzgerald M."/>
            <person name="Haas B."/>
            <person name="Abouelleil A."/>
            <person name="Alvarado L."/>
            <person name="Arachchi H.M."/>
            <person name="Berlin A."/>
            <person name="Brown A."/>
            <person name="Chapman S.B."/>
            <person name="Chen Z."/>
            <person name="Dunbar C."/>
            <person name="Freedman E."/>
            <person name="Gearin G."/>
            <person name="Gellesch M."/>
            <person name="Goldberg J."/>
            <person name="Griggs A."/>
            <person name="Gujja S."/>
            <person name="Heiman D."/>
            <person name="Howarth C."/>
            <person name="Larson L."/>
            <person name="Lui A."/>
            <person name="MacDonald P.J.P."/>
            <person name="Montmayeur A."/>
            <person name="Murphy C."/>
            <person name="Neiman D."/>
            <person name="Pearson M."/>
            <person name="Priest M."/>
            <person name="Roberts A."/>
            <person name="Saif S."/>
            <person name="Shea T."/>
            <person name="Shenoy N."/>
            <person name="Sisk P."/>
            <person name="Stolte C."/>
            <person name="Sykes S."/>
            <person name="Wortman J."/>
            <person name="Nusbaum C."/>
            <person name="Birren B."/>
        </authorList>
    </citation>
    <scope>NUCLEOTIDE SEQUENCE [LARGE SCALE GENOMIC DNA]</scope>
    <source>
        <strain evidence="11 12">1_3_50AFAA</strain>
    </source>
</reference>
<feature type="transmembrane region" description="Helical" evidence="10">
    <location>
        <begin position="413"/>
        <end position="432"/>
    </location>
</feature>
<feature type="transmembrane region" description="Helical" evidence="10">
    <location>
        <begin position="275"/>
        <end position="298"/>
    </location>
</feature>
<keyword evidence="12" id="KW-1185">Reference proteome</keyword>
<dbReference type="HOGENOM" id="CLU_012893_0_2_9"/>
<dbReference type="PANTHER" id="PTHR43823">
    <property type="entry name" value="SPORULATION PROTEIN YKVU"/>
    <property type="match status" value="1"/>
</dbReference>
<dbReference type="RefSeq" id="WP_044938229.1">
    <property type="nucleotide sequence ID" value="NZ_KN174161.1"/>
</dbReference>
<evidence type="ECO:0000256" key="8">
    <source>
        <dbReference type="ARBA" id="ARBA00023136"/>
    </source>
</evidence>
<dbReference type="InterPro" id="IPR051327">
    <property type="entry name" value="MATE_MepA_subfamily"/>
</dbReference>
<evidence type="ECO:0000256" key="2">
    <source>
        <dbReference type="ARBA" id="ARBA00008417"/>
    </source>
</evidence>
<dbReference type="Proteomes" id="UP000029585">
    <property type="component" value="Unassembled WGS sequence"/>
</dbReference>
<comment type="similarity">
    <text evidence="2">Belongs to the multi antimicrobial extrusion (MATE) (TC 2.A.66.1) family. MepA subfamily.</text>
</comment>
<dbReference type="AlphaFoldDB" id="A0A096BDD0"/>
<accession>A0A096BDD0</accession>
<feature type="transmembrane region" description="Helical" evidence="10">
    <location>
        <begin position="163"/>
        <end position="183"/>
    </location>
</feature>
<sequence length="457" mass="48550">MTNRLDRDFHLPGLLRFALPTIIMMLVVSLYTIVDGVLIARLVGENALAAANVAYPAISVTLAMGIMLGTGGSAVVAHKMGAGYLEEARRDFGFLALVAVCIGLAVCLAGALFAGPLARLLGASDLLLDDTVTYLRVQLCFAPMAMLQLLFESFFVTAGRPGLGLGLATAAGVTNAVLDYLYMGPMQMGILGAALGTVTGYSIPAVAGVLFFLLRRQGLRFGRPHGDLRMLGRACFNGASEMVTNLSMAVTTFLFNAIMMAYLGEAGVSAITIVLYAQFLLVALYMGFSMGVAPVFSFNRGAGRYDRMRRIFGYCLRFILVSSVAILAVALALSGVVVGIFSTPGSQVYAIALDGFRRFAPAFLFAGVNIFSSALFTALSDGRTSAIISFARTFGFLLLGLLLLPRLLEVDGVWLAVPLAELLSCLLSVWFFRRKRADFGFGGGDLPRHGGRGGGRT</sequence>
<keyword evidence="7 10" id="KW-1133">Transmembrane helix</keyword>
<feature type="transmembrane region" description="Helical" evidence="10">
    <location>
        <begin position="189"/>
        <end position="214"/>
    </location>
</feature>
<feature type="transmembrane region" description="Helical" evidence="10">
    <location>
        <begin position="14"/>
        <end position="34"/>
    </location>
</feature>
<proteinExistence type="inferred from homology"/>
<evidence type="ECO:0000256" key="3">
    <source>
        <dbReference type="ARBA" id="ARBA00022106"/>
    </source>
</evidence>
<gene>
    <name evidence="11" type="ORF">HMPREF9460_00146</name>
</gene>
<dbReference type="Pfam" id="PF01554">
    <property type="entry name" value="MatE"/>
    <property type="match status" value="2"/>
</dbReference>
<dbReference type="GO" id="GO:0046677">
    <property type="term" value="P:response to antibiotic"/>
    <property type="evidence" value="ECO:0007669"/>
    <property type="project" value="UniProtKB-KW"/>
</dbReference>
<keyword evidence="9" id="KW-0046">Antibiotic resistance</keyword>
<dbReference type="PANTHER" id="PTHR43823:SF3">
    <property type="entry name" value="MULTIDRUG EXPORT PROTEIN MEPA"/>
    <property type="match status" value="1"/>
</dbReference>
<feature type="transmembrane region" description="Helical" evidence="10">
    <location>
        <begin position="134"/>
        <end position="151"/>
    </location>
</feature>
<keyword evidence="5" id="KW-1003">Cell membrane</keyword>
<feature type="transmembrane region" description="Helical" evidence="10">
    <location>
        <begin position="318"/>
        <end position="341"/>
    </location>
</feature>
<dbReference type="GO" id="GO:0042910">
    <property type="term" value="F:xenobiotic transmembrane transporter activity"/>
    <property type="evidence" value="ECO:0007669"/>
    <property type="project" value="InterPro"/>
</dbReference>
<dbReference type="InterPro" id="IPR002528">
    <property type="entry name" value="MATE_fam"/>
</dbReference>
<dbReference type="EMBL" id="ADLO01000005">
    <property type="protein sequence ID" value="KGF57418.1"/>
    <property type="molecule type" value="Genomic_DNA"/>
</dbReference>
<keyword evidence="4" id="KW-0813">Transport</keyword>
<name>A0A096BDD0_FLAPL</name>
<evidence type="ECO:0000256" key="1">
    <source>
        <dbReference type="ARBA" id="ARBA00004651"/>
    </source>
</evidence>
<feature type="transmembrane region" description="Helical" evidence="10">
    <location>
        <begin position="361"/>
        <end position="379"/>
    </location>
</feature>
<dbReference type="GO" id="GO:0015297">
    <property type="term" value="F:antiporter activity"/>
    <property type="evidence" value="ECO:0007669"/>
    <property type="project" value="InterPro"/>
</dbReference>
<evidence type="ECO:0000256" key="10">
    <source>
        <dbReference type="SAM" id="Phobius"/>
    </source>
</evidence>
<dbReference type="GO" id="GO:0005886">
    <property type="term" value="C:plasma membrane"/>
    <property type="evidence" value="ECO:0007669"/>
    <property type="project" value="UniProtKB-SubCell"/>
</dbReference>
<dbReference type="PATRIC" id="fig|742738.3.peg.154"/>
<feature type="transmembrane region" description="Helical" evidence="10">
    <location>
        <begin position="92"/>
        <end position="114"/>
    </location>
</feature>
<dbReference type="CDD" id="cd13143">
    <property type="entry name" value="MATE_MepA_like"/>
    <property type="match status" value="1"/>
</dbReference>
<evidence type="ECO:0000256" key="5">
    <source>
        <dbReference type="ARBA" id="ARBA00022475"/>
    </source>
</evidence>
<keyword evidence="8 10" id="KW-0472">Membrane</keyword>
<evidence type="ECO:0000313" key="12">
    <source>
        <dbReference type="Proteomes" id="UP000029585"/>
    </source>
</evidence>
<evidence type="ECO:0000313" key="11">
    <source>
        <dbReference type="EMBL" id="KGF57418.1"/>
    </source>
</evidence>